<protein>
    <submittedName>
        <fullName evidence="3">ElaB/YqjD/DUF883 family membrane-anchored ribosome-binding protein</fullName>
    </submittedName>
</protein>
<dbReference type="Proteomes" id="UP000528286">
    <property type="component" value="Unassembled WGS sequence"/>
</dbReference>
<name>A0A7W6J2H9_9HYPH</name>
<proteinExistence type="predicted"/>
<keyword evidence="2" id="KW-0472">Membrane</keyword>
<organism evidence="3 4">
    <name type="scientific">Gellertiella hungarica</name>
    <dbReference type="NCBI Taxonomy" id="1572859"/>
    <lineage>
        <taxon>Bacteria</taxon>
        <taxon>Pseudomonadati</taxon>
        <taxon>Pseudomonadota</taxon>
        <taxon>Alphaproteobacteria</taxon>
        <taxon>Hyphomicrobiales</taxon>
        <taxon>Rhizobiaceae</taxon>
        <taxon>Gellertiella</taxon>
    </lineage>
</organism>
<keyword evidence="4" id="KW-1185">Reference proteome</keyword>
<sequence length="96" mass="10406">MANSTSDDIAALREDLNSLRADLASLVSNLKSDATRGMSRGANQFDENMQALYRSALNSGEEHARQIGRKIEDHPLLAIMLVLGAGYLGGRMLSRS</sequence>
<reference evidence="3 4" key="1">
    <citation type="submission" date="2020-08" db="EMBL/GenBank/DDBJ databases">
        <title>Genomic Encyclopedia of Type Strains, Phase IV (KMG-IV): sequencing the most valuable type-strain genomes for metagenomic binning, comparative biology and taxonomic classification.</title>
        <authorList>
            <person name="Goeker M."/>
        </authorList>
    </citation>
    <scope>NUCLEOTIDE SEQUENCE [LARGE SCALE GENOMIC DNA]</scope>
    <source>
        <strain evidence="3 4">DSM 29853</strain>
    </source>
</reference>
<comment type="caution">
    <text evidence="3">The sequence shown here is derived from an EMBL/GenBank/DDBJ whole genome shotgun (WGS) entry which is preliminary data.</text>
</comment>
<keyword evidence="1" id="KW-0175">Coiled coil</keyword>
<evidence type="ECO:0000256" key="1">
    <source>
        <dbReference type="SAM" id="Coils"/>
    </source>
</evidence>
<feature type="coiled-coil region" evidence="1">
    <location>
        <begin position="2"/>
        <end position="29"/>
    </location>
</feature>
<dbReference type="EMBL" id="JACIEZ010000001">
    <property type="protein sequence ID" value="MBB4062897.1"/>
    <property type="molecule type" value="Genomic_DNA"/>
</dbReference>
<keyword evidence="2" id="KW-0812">Transmembrane</keyword>
<dbReference type="RefSeq" id="WP_183364099.1">
    <property type="nucleotide sequence ID" value="NZ_JACIEZ010000001.1"/>
</dbReference>
<dbReference type="AlphaFoldDB" id="A0A7W6J2H9"/>
<keyword evidence="2" id="KW-1133">Transmembrane helix</keyword>
<evidence type="ECO:0000256" key="2">
    <source>
        <dbReference type="SAM" id="Phobius"/>
    </source>
</evidence>
<feature type="transmembrane region" description="Helical" evidence="2">
    <location>
        <begin position="75"/>
        <end position="93"/>
    </location>
</feature>
<evidence type="ECO:0000313" key="3">
    <source>
        <dbReference type="EMBL" id="MBB4062897.1"/>
    </source>
</evidence>
<accession>A0A7W6J2H9</accession>
<gene>
    <name evidence="3" type="ORF">GGR23_000058</name>
</gene>
<evidence type="ECO:0000313" key="4">
    <source>
        <dbReference type="Proteomes" id="UP000528286"/>
    </source>
</evidence>